<keyword evidence="4" id="KW-1185">Reference proteome</keyword>
<accession>A0AAD9MFW8</accession>
<sequence>MAAGPMTTNPAQVPLHDADHELDEHASIQGYVRGTDFSLPYLSAWSRLKLSEDCATMTRLLRHMNCSYLSTPGEAPTLLALKQHAQSLCALILEINPTLKSAEILTGGVLDRGKKTGSRNKGAKDGNGDADGDTTMANASRHETSGARTATDSMADHYELNDAFDFLADLGTPYWNDDANHHKPLWALTNEVKGRHEALGTTYHCPFAESEPRGKDEPTKPYASHHNLIVHANACLERLDHEFSAVGGLLGLLPTTDEHEQHELDNAANTLLGQWLLFTQHLVGRMQELEHSYGNALDILSGEAAIPWQHLSSLGPDGRSGREMVYPQDRWVLVNSGDDVFEHLHALLDRQEALKDAKDVESAAKGTLGHALLKQDDDGSEYARGIVPLTIATRYYRLAGQGRNTIFVVPAYEEHPELHYMRELERRPTVVSSIQPMFPKRVTELESRYNARIRAAEAMGLENLKLQAHQRTLEAQHRSLTSEVERLHLAQEAIVRTVGMDNVEMATRLAKSEKEREALSEEVAAMKKELATRADDIKKHEDRYRAQQGELRKLQKEVAEHEADAASKKAELAALFQKKTTAGATA</sequence>
<reference evidence="3" key="1">
    <citation type="journal article" date="2023" name="Mol. Plant Microbe Interact.">
        <title>Elucidating the Obligate Nature and Biological Capacity of an Invasive Fungal Corn Pathogen.</title>
        <authorList>
            <person name="MacCready J.S."/>
            <person name="Roggenkamp E.M."/>
            <person name="Gdanetz K."/>
            <person name="Chilvers M.I."/>
        </authorList>
    </citation>
    <scope>NUCLEOTIDE SEQUENCE</scope>
    <source>
        <strain evidence="3">PM02</strain>
    </source>
</reference>
<proteinExistence type="predicted"/>
<evidence type="ECO:0000313" key="3">
    <source>
        <dbReference type="EMBL" id="KAK2072438.1"/>
    </source>
</evidence>
<comment type="caution">
    <text evidence="3">The sequence shown here is derived from an EMBL/GenBank/DDBJ whole genome shotgun (WGS) entry which is preliminary data.</text>
</comment>
<gene>
    <name evidence="3" type="ORF">P8C59_006794</name>
</gene>
<dbReference type="Proteomes" id="UP001217918">
    <property type="component" value="Unassembled WGS sequence"/>
</dbReference>
<dbReference type="Gene3D" id="1.10.287.1490">
    <property type="match status" value="1"/>
</dbReference>
<organism evidence="3 4">
    <name type="scientific">Phyllachora maydis</name>
    <dbReference type="NCBI Taxonomy" id="1825666"/>
    <lineage>
        <taxon>Eukaryota</taxon>
        <taxon>Fungi</taxon>
        <taxon>Dikarya</taxon>
        <taxon>Ascomycota</taxon>
        <taxon>Pezizomycotina</taxon>
        <taxon>Sordariomycetes</taxon>
        <taxon>Sordariomycetidae</taxon>
        <taxon>Phyllachorales</taxon>
        <taxon>Phyllachoraceae</taxon>
        <taxon>Phyllachora</taxon>
    </lineage>
</organism>
<evidence type="ECO:0000256" key="1">
    <source>
        <dbReference type="SAM" id="Coils"/>
    </source>
</evidence>
<protein>
    <submittedName>
        <fullName evidence="3">Uncharacterized protein</fullName>
    </submittedName>
</protein>
<dbReference type="AlphaFoldDB" id="A0AAD9MFW8"/>
<dbReference type="EMBL" id="JAQQPM010000006">
    <property type="protein sequence ID" value="KAK2072438.1"/>
    <property type="molecule type" value="Genomic_DNA"/>
</dbReference>
<feature type="region of interest" description="Disordered" evidence="2">
    <location>
        <begin position="110"/>
        <end position="149"/>
    </location>
</feature>
<evidence type="ECO:0000313" key="4">
    <source>
        <dbReference type="Proteomes" id="UP001217918"/>
    </source>
</evidence>
<keyword evidence="1" id="KW-0175">Coiled coil</keyword>
<feature type="coiled-coil region" evidence="1">
    <location>
        <begin position="502"/>
        <end position="578"/>
    </location>
</feature>
<evidence type="ECO:0000256" key="2">
    <source>
        <dbReference type="SAM" id="MobiDB-lite"/>
    </source>
</evidence>
<name>A0AAD9MFW8_9PEZI</name>